<name>A0A5N6TIJ8_ASPAV</name>
<feature type="region of interest" description="Disordered" evidence="2">
    <location>
        <begin position="98"/>
        <end position="158"/>
    </location>
</feature>
<accession>A0A5N6TIJ8</accession>
<feature type="coiled-coil region" evidence="1">
    <location>
        <begin position="200"/>
        <end position="227"/>
    </location>
</feature>
<evidence type="ECO:0000313" key="4">
    <source>
        <dbReference type="Proteomes" id="UP000325780"/>
    </source>
</evidence>
<sequence length="570" mass="63607">MDQSNHDGQRGSTGTSSFGLRDRKALRPSLTAVTGLDKLSPGRRSSRLQTFSVPPRRVSRRILPSDLTFQSPSLIQRTKLDNSIIDSPDDQLVSELSNATADLGPKRDFDQDSSHERLEEPDLPPTPTQLGLERPPERPKGLLSSSPPPRGKLGKRQIADQSIQSLSKLRNVHHEEREESLHGSGSAKSRNLLADSVLARHKLKKELAAQSQQLKDHINELETWSKRSAQHGKSVRELGELIPLLLEDHPSTTPEKPQSHGMQMSYLVSTLLPFSTKDPETSYDEPLIVNPFAVDELSQLDSYLTVFAPLNLESRFTTTHGSTSDVILETHTLTLSVPPPFPKILEVPIMYESNPTTQSIVNVMALMGTSNVVNKQPVYLRQWIETRLANPLLKLDVSGLCWGINRFWEASLLRAQLWVRLKDQCREKVAGCRWSTSTCGPSDSQGYDNGALTTWNFRKVLPHLDRTSMLFESGETIAPKVYVSCELKLDEWMGEPKLVPGITVSAPSDLEGKSGRKLEQEAKLLFYEVLNGYGSNQKDSKTDIDADTIVRAAICVLSVVFNRKRERKSP</sequence>
<dbReference type="OrthoDB" id="4160836at2759"/>
<feature type="region of interest" description="Disordered" evidence="2">
    <location>
        <begin position="1"/>
        <end position="53"/>
    </location>
</feature>
<keyword evidence="1" id="KW-0175">Coiled coil</keyword>
<organism evidence="3 4">
    <name type="scientific">Aspergillus avenaceus</name>
    <dbReference type="NCBI Taxonomy" id="36643"/>
    <lineage>
        <taxon>Eukaryota</taxon>
        <taxon>Fungi</taxon>
        <taxon>Dikarya</taxon>
        <taxon>Ascomycota</taxon>
        <taxon>Pezizomycotina</taxon>
        <taxon>Eurotiomycetes</taxon>
        <taxon>Eurotiomycetidae</taxon>
        <taxon>Eurotiales</taxon>
        <taxon>Aspergillaceae</taxon>
        <taxon>Aspergillus</taxon>
        <taxon>Aspergillus subgen. Circumdati</taxon>
    </lineage>
</organism>
<evidence type="ECO:0000256" key="1">
    <source>
        <dbReference type="SAM" id="Coils"/>
    </source>
</evidence>
<proteinExistence type="predicted"/>
<dbReference type="AlphaFoldDB" id="A0A5N6TIJ8"/>
<evidence type="ECO:0000256" key="2">
    <source>
        <dbReference type="SAM" id="MobiDB-lite"/>
    </source>
</evidence>
<protein>
    <submittedName>
        <fullName evidence="3">Uncharacterized protein</fullName>
    </submittedName>
</protein>
<gene>
    <name evidence="3" type="ORF">BDV25DRAFT_163222</name>
</gene>
<dbReference type="Proteomes" id="UP000325780">
    <property type="component" value="Unassembled WGS sequence"/>
</dbReference>
<feature type="compositionally biased region" description="Basic and acidic residues" evidence="2">
    <location>
        <begin position="104"/>
        <end position="120"/>
    </location>
</feature>
<keyword evidence="4" id="KW-1185">Reference proteome</keyword>
<dbReference type="EMBL" id="ML742288">
    <property type="protein sequence ID" value="KAE8146080.1"/>
    <property type="molecule type" value="Genomic_DNA"/>
</dbReference>
<reference evidence="3 4" key="1">
    <citation type="submission" date="2019-04" db="EMBL/GenBank/DDBJ databases">
        <title>Friends and foes A comparative genomics study of 23 Aspergillus species from section Flavi.</title>
        <authorList>
            <consortium name="DOE Joint Genome Institute"/>
            <person name="Kjaerbolling I."/>
            <person name="Vesth T."/>
            <person name="Frisvad J.C."/>
            <person name="Nybo J.L."/>
            <person name="Theobald S."/>
            <person name="Kildgaard S."/>
            <person name="Isbrandt T."/>
            <person name="Kuo A."/>
            <person name="Sato A."/>
            <person name="Lyhne E.K."/>
            <person name="Kogle M.E."/>
            <person name="Wiebenga A."/>
            <person name="Kun R.S."/>
            <person name="Lubbers R.J."/>
            <person name="Makela M.R."/>
            <person name="Barry K."/>
            <person name="Chovatia M."/>
            <person name="Clum A."/>
            <person name="Daum C."/>
            <person name="Haridas S."/>
            <person name="He G."/>
            <person name="LaButti K."/>
            <person name="Lipzen A."/>
            <person name="Mondo S."/>
            <person name="Riley R."/>
            <person name="Salamov A."/>
            <person name="Simmons B.A."/>
            <person name="Magnuson J.K."/>
            <person name="Henrissat B."/>
            <person name="Mortensen U.H."/>
            <person name="Larsen T.O."/>
            <person name="Devries R.P."/>
            <person name="Grigoriev I.V."/>
            <person name="Machida M."/>
            <person name="Baker S.E."/>
            <person name="Andersen M.R."/>
        </authorList>
    </citation>
    <scope>NUCLEOTIDE SEQUENCE [LARGE SCALE GENOMIC DNA]</scope>
    <source>
        <strain evidence="3 4">IBT 18842</strain>
    </source>
</reference>
<evidence type="ECO:0000313" key="3">
    <source>
        <dbReference type="EMBL" id="KAE8146080.1"/>
    </source>
</evidence>